<accession>A0ABY1JBE7</accession>
<comment type="caution">
    <text evidence="2">The sequence shown here is derived from an EMBL/GenBank/DDBJ whole genome shotgun (WGS) entry which is preliminary data.</text>
</comment>
<dbReference type="Proteomes" id="UP000185093">
    <property type="component" value="Unassembled WGS sequence"/>
</dbReference>
<dbReference type="InterPro" id="IPR034904">
    <property type="entry name" value="FSCA_dom_sf"/>
</dbReference>
<keyword evidence="3" id="KW-1185">Reference proteome</keyword>
<evidence type="ECO:0000259" key="1">
    <source>
        <dbReference type="Pfam" id="PF01106"/>
    </source>
</evidence>
<proteinExistence type="predicted"/>
<sequence length="80" mass="8839">MTEAQKNISEVIESDIRPALMSHGGDIELVSYDEAEKKVFVRLTGACGGCPFARETLRFQVESVLKERLPNAVKSVESVQ</sequence>
<gene>
    <name evidence="2" type="ORF">SAMN05444368_0424</name>
</gene>
<evidence type="ECO:0000313" key="2">
    <source>
        <dbReference type="EMBL" id="SIN63562.1"/>
    </source>
</evidence>
<protein>
    <submittedName>
        <fullName evidence="2">Fe-S cluster biogenesis protein NfuA, 4Fe-4S-binding domain</fullName>
    </submittedName>
</protein>
<dbReference type="SUPFAM" id="SSF117916">
    <property type="entry name" value="Fe-S cluster assembly (FSCA) domain-like"/>
    <property type="match status" value="1"/>
</dbReference>
<reference evidence="2 3" key="1">
    <citation type="submission" date="2016-11" db="EMBL/GenBank/DDBJ databases">
        <authorList>
            <person name="Varghese N."/>
            <person name="Submissions S."/>
        </authorList>
    </citation>
    <scope>NUCLEOTIDE SEQUENCE [LARGE SCALE GENOMIC DNA]</scope>
    <source>
        <strain evidence="2 3">DSM 20664</strain>
    </source>
</reference>
<name>A0ABY1JBE7_9BACT</name>
<evidence type="ECO:0000313" key="3">
    <source>
        <dbReference type="Proteomes" id="UP000185093"/>
    </source>
</evidence>
<organism evidence="2 3">
    <name type="scientific">Acetomicrobium flavidum</name>
    <dbReference type="NCBI Taxonomy" id="49896"/>
    <lineage>
        <taxon>Bacteria</taxon>
        <taxon>Thermotogati</taxon>
        <taxon>Synergistota</taxon>
        <taxon>Synergistia</taxon>
        <taxon>Synergistales</taxon>
        <taxon>Acetomicrobiaceae</taxon>
        <taxon>Acetomicrobium</taxon>
    </lineage>
</organism>
<feature type="domain" description="NIF system FeS cluster assembly NifU C-terminal" evidence="1">
    <location>
        <begin position="8"/>
        <end position="74"/>
    </location>
</feature>
<dbReference type="RefSeq" id="WP_014806564.1">
    <property type="nucleotide sequence ID" value="NZ_DAONBL010000002.1"/>
</dbReference>
<dbReference type="Pfam" id="PF01106">
    <property type="entry name" value="NifU"/>
    <property type="match status" value="1"/>
</dbReference>
<dbReference type="EMBL" id="FSQZ01000001">
    <property type="protein sequence ID" value="SIN63562.1"/>
    <property type="molecule type" value="Genomic_DNA"/>
</dbReference>
<dbReference type="PANTHER" id="PTHR11178">
    <property type="entry name" value="IRON-SULFUR CLUSTER SCAFFOLD PROTEIN NFU-RELATED"/>
    <property type="match status" value="1"/>
</dbReference>
<dbReference type="InterPro" id="IPR001075">
    <property type="entry name" value="NIF_FeS_clus_asmbl_NifU_C"/>
</dbReference>
<dbReference type="Gene3D" id="3.30.300.130">
    <property type="entry name" value="Fe-S cluster assembly (FSCA)"/>
    <property type="match status" value="1"/>
</dbReference>